<keyword evidence="6" id="KW-0969">Cilium</keyword>
<sequence>MTTEAMQSYVQNSVLTEYQRDPEQEKALANNPEDTILLLLEGAIHKGALAIACHNSRSFTEKGFHLGRMTSIIDALRDRLDFKFNIAYDLETLYYYIDQCLQASVHETGTEQLEAAIQILNEIQEAWVISMQDAEKMTA</sequence>
<name>A0ABS3Q640_9GAMM</name>
<accession>A0ABS3Q640</accession>
<evidence type="ECO:0000256" key="1">
    <source>
        <dbReference type="ARBA" id="ARBA00004514"/>
    </source>
</evidence>
<dbReference type="RefSeq" id="WP_208150412.1">
    <property type="nucleotide sequence ID" value="NZ_JAGETV010000017.1"/>
</dbReference>
<keyword evidence="6" id="KW-0282">Flagellum</keyword>
<keyword evidence="6" id="KW-0966">Cell projection</keyword>
<comment type="subcellular location">
    <subcellularLocation>
        <location evidence="1">Cytoplasm</location>
        <location evidence="1">Cytosol</location>
    </subcellularLocation>
</comment>
<keyword evidence="3" id="KW-0963">Cytoplasm</keyword>
<dbReference type="Pfam" id="PF02561">
    <property type="entry name" value="FliS"/>
    <property type="match status" value="1"/>
</dbReference>
<keyword evidence="7" id="KW-1185">Reference proteome</keyword>
<dbReference type="PANTHER" id="PTHR34773">
    <property type="entry name" value="FLAGELLAR SECRETION CHAPERONE FLIS"/>
    <property type="match status" value="1"/>
</dbReference>
<evidence type="ECO:0000313" key="7">
    <source>
        <dbReference type="Proteomes" id="UP000664835"/>
    </source>
</evidence>
<gene>
    <name evidence="6" type="ORF">J3998_09440</name>
</gene>
<evidence type="ECO:0000256" key="4">
    <source>
        <dbReference type="ARBA" id="ARBA00022795"/>
    </source>
</evidence>
<evidence type="ECO:0000256" key="2">
    <source>
        <dbReference type="ARBA" id="ARBA00008787"/>
    </source>
</evidence>
<dbReference type="EMBL" id="JAGETV010000017">
    <property type="protein sequence ID" value="MBO1927799.1"/>
    <property type="molecule type" value="Genomic_DNA"/>
</dbReference>
<comment type="similarity">
    <text evidence="2">Belongs to the FliS family.</text>
</comment>
<evidence type="ECO:0000256" key="5">
    <source>
        <dbReference type="ARBA" id="ARBA00023186"/>
    </source>
</evidence>
<dbReference type="Proteomes" id="UP000664835">
    <property type="component" value="Unassembled WGS sequence"/>
</dbReference>
<reference evidence="6 7" key="1">
    <citation type="submission" date="2021-03" db="EMBL/GenBank/DDBJ databases">
        <title>Thiomicrorhabdus sp.nov.,novel sulfur-oxidizing bacteria isolated from coastal sediment.</title>
        <authorList>
            <person name="Liu X."/>
        </authorList>
    </citation>
    <scope>NUCLEOTIDE SEQUENCE [LARGE SCALE GENOMIC DNA]</scope>
    <source>
        <strain evidence="6 7">6S2-11</strain>
    </source>
</reference>
<evidence type="ECO:0000256" key="3">
    <source>
        <dbReference type="ARBA" id="ARBA00022490"/>
    </source>
</evidence>
<dbReference type="InterPro" id="IPR036584">
    <property type="entry name" value="FliS_sf"/>
</dbReference>
<evidence type="ECO:0000313" key="6">
    <source>
        <dbReference type="EMBL" id="MBO1927799.1"/>
    </source>
</evidence>
<dbReference type="Gene3D" id="1.20.120.340">
    <property type="entry name" value="Flagellar protein FliS"/>
    <property type="match status" value="1"/>
</dbReference>
<organism evidence="6 7">
    <name type="scientific">Thiomicrorhabdus marina</name>
    <dbReference type="NCBI Taxonomy" id="2818442"/>
    <lineage>
        <taxon>Bacteria</taxon>
        <taxon>Pseudomonadati</taxon>
        <taxon>Pseudomonadota</taxon>
        <taxon>Gammaproteobacteria</taxon>
        <taxon>Thiotrichales</taxon>
        <taxon>Piscirickettsiaceae</taxon>
        <taxon>Thiomicrorhabdus</taxon>
    </lineage>
</organism>
<dbReference type="PANTHER" id="PTHR34773:SF1">
    <property type="entry name" value="FLAGELLAR SECRETION CHAPERONE FLIS"/>
    <property type="match status" value="1"/>
</dbReference>
<dbReference type="InterPro" id="IPR003713">
    <property type="entry name" value="FliS"/>
</dbReference>
<dbReference type="SUPFAM" id="SSF101116">
    <property type="entry name" value="Flagellar export chaperone FliS"/>
    <property type="match status" value="1"/>
</dbReference>
<keyword evidence="4" id="KW-1005">Bacterial flagellum biogenesis</keyword>
<protein>
    <submittedName>
        <fullName evidence="6">Flagellar protein FliS</fullName>
    </submittedName>
</protein>
<proteinExistence type="inferred from homology"/>
<comment type="caution">
    <text evidence="6">The sequence shown here is derived from an EMBL/GenBank/DDBJ whole genome shotgun (WGS) entry which is preliminary data.</text>
</comment>
<keyword evidence="5" id="KW-0143">Chaperone</keyword>